<dbReference type="AlphaFoldDB" id="A0A814WNT2"/>
<dbReference type="Proteomes" id="UP000677228">
    <property type="component" value="Unassembled WGS sequence"/>
</dbReference>
<reference evidence="3" key="1">
    <citation type="submission" date="2021-02" db="EMBL/GenBank/DDBJ databases">
        <authorList>
            <person name="Nowell W R."/>
        </authorList>
    </citation>
    <scope>NUCLEOTIDE SEQUENCE</scope>
</reference>
<dbReference type="OrthoDB" id="5984008at2759"/>
<protein>
    <submittedName>
        <fullName evidence="3">Uncharacterized protein</fullName>
    </submittedName>
</protein>
<keyword evidence="1" id="KW-0812">Transmembrane</keyword>
<evidence type="ECO:0000313" key="4">
    <source>
        <dbReference type="EMBL" id="CAF3501570.1"/>
    </source>
</evidence>
<accession>A0A814WNT2</accession>
<evidence type="ECO:0000313" key="2">
    <source>
        <dbReference type="EMBL" id="CAF0727434.1"/>
    </source>
</evidence>
<dbReference type="Gene3D" id="3.40.190.10">
    <property type="entry name" value="Periplasmic binding protein-like II"/>
    <property type="match status" value="1"/>
</dbReference>
<keyword evidence="1" id="KW-0472">Membrane</keyword>
<dbReference type="EMBL" id="CAJOBA010000077">
    <property type="protein sequence ID" value="CAF3501570.1"/>
    <property type="molecule type" value="Genomic_DNA"/>
</dbReference>
<feature type="non-terminal residue" evidence="3">
    <location>
        <position position="138"/>
    </location>
</feature>
<evidence type="ECO:0000313" key="5">
    <source>
        <dbReference type="EMBL" id="CAF3969020.1"/>
    </source>
</evidence>
<comment type="caution">
    <text evidence="3">The sequence shown here is derived from an EMBL/GenBank/DDBJ whole genome shotgun (WGS) entry which is preliminary data.</text>
</comment>
<dbReference type="Proteomes" id="UP000681722">
    <property type="component" value="Unassembled WGS sequence"/>
</dbReference>
<dbReference type="Proteomes" id="UP000663829">
    <property type="component" value="Unassembled WGS sequence"/>
</dbReference>
<name>A0A814WNT2_9BILA</name>
<organism evidence="3 6">
    <name type="scientific">Didymodactylos carnosus</name>
    <dbReference type="NCBI Taxonomy" id="1234261"/>
    <lineage>
        <taxon>Eukaryota</taxon>
        <taxon>Metazoa</taxon>
        <taxon>Spiralia</taxon>
        <taxon>Gnathifera</taxon>
        <taxon>Rotifera</taxon>
        <taxon>Eurotatoria</taxon>
        <taxon>Bdelloidea</taxon>
        <taxon>Philodinida</taxon>
        <taxon>Philodinidae</taxon>
        <taxon>Didymodactylos</taxon>
    </lineage>
</organism>
<dbReference type="EMBL" id="CAJNOQ010008718">
    <property type="protein sequence ID" value="CAF1204746.1"/>
    <property type="molecule type" value="Genomic_DNA"/>
</dbReference>
<keyword evidence="6" id="KW-1185">Reference proteome</keyword>
<dbReference type="EMBL" id="CAJNOK010000077">
    <property type="protein sequence ID" value="CAF0727434.1"/>
    <property type="molecule type" value="Genomic_DNA"/>
</dbReference>
<proteinExistence type="predicted"/>
<sequence length="138" mass="16028">SPYRDILSDAILKLQDEGLIQQYYNKWWKEESNVKCDTDDKRGSIIASELGFVNVGGIFLILAVGLIMSTCVAIIEFTWKIRNKKGRHISICKEMRRYFRYAVFNIGSGERRASIYVKTTPFLETIHKSPKLNNRLYD</sequence>
<feature type="transmembrane region" description="Helical" evidence="1">
    <location>
        <begin position="58"/>
        <end position="79"/>
    </location>
</feature>
<evidence type="ECO:0000256" key="1">
    <source>
        <dbReference type="SAM" id="Phobius"/>
    </source>
</evidence>
<dbReference type="Proteomes" id="UP000682733">
    <property type="component" value="Unassembled WGS sequence"/>
</dbReference>
<evidence type="ECO:0000313" key="6">
    <source>
        <dbReference type="Proteomes" id="UP000663829"/>
    </source>
</evidence>
<dbReference type="EMBL" id="CAJOBC010008717">
    <property type="protein sequence ID" value="CAF3969020.1"/>
    <property type="molecule type" value="Genomic_DNA"/>
</dbReference>
<keyword evidence="1" id="KW-1133">Transmembrane helix</keyword>
<evidence type="ECO:0000313" key="3">
    <source>
        <dbReference type="EMBL" id="CAF1204746.1"/>
    </source>
</evidence>
<gene>
    <name evidence="3" type="ORF">GPM918_LOCUS23905</name>
    <name evidence="2" type="ORF">OVA965_LOCUS542</name>
    <name evidence="5" type="ORF">SRO942_LOCUS23901</name>
    <name evidence="4" type="ORF">TMI583_LOCUS542</name>
</gene>